<dbReference type="AlphaFoldDB" id="A0A4Y2GUL5"/>
<evidence type="ECO:0008006" key="3">
    <source>
        <dbReference type="Google" id="ProtNLM"/>
    </source>
</evidence>
<gene>
    <name evidence="1" type="ORF">AVEN_110524_1</name>
</gene>
<reference evidence="1 2" key="1">
    <citation type="journal article" date="2019" name="Sci. Rep.">
        <title>Orb-weaving spider Araneus ventricosus genome elucidates the spidroin gene catalogue.</title>
        <authorList>
            <person name="Kono N."/>
            <person name="Nakamura H."/>
            <person name="Ohtoshi R."/>
            <person name="Moran D.A.P."/>
            <person name="Shinohara A."/>
            <person name="Yoshida Y."/>
            <person name="Fujiwara M."/>
            <person name="Mori M."/>
            <person name="Tomita M."/>
            <person name="Arakawa K."/>
        </authorList>
    </citation>
    <scope>NUCLEOTIDE SEQUENCE [LARGE SCALE GENOMIC DNA]</scope>
</reference>
<dbReference type="OrthoDB" id="6437593at2759"/>
<comment type="caution">
    <text evidence="1">The sequence shown here is derived from an EMBL/GenBank/DDBJ whole genome shotgun (WGS) entry which is preliminary data.</text>
</comment>
<sequence>MKSALKVLSPARAFLKCTKNHNGYFGCEKCCQKGKWDNNRMTFPDSNAPKRKDSDFYSFSHDDDSGHILEKSPLLKVDIGLVTQFPLDYMHMDCLGVMRKLLISWCRGPLNVRLCSKDIDILSNRLVSYSRNTPDELPRKPRSLKEIDRWKATEFRMFLLYLGPAVLKKVLPSNRYNHFLILHVAIRILCNEVTIRDNLSFAKELLLKFVKKSKCIYGSDFIVYNVHNLIHLGDDVEKFGPLDSFSTYSFENYLAFQRRVFHLLEEIKEEQKELRAMFASNFSKGKHNTELSPDCPRLPCTSPEELASLNTYLEDTKNFSLMCKHFGFVGGSTMNNVVRRILQSILSNSLTSVREHSTFEKTTDHEVENSVKKWLVYAKDREGADPIE</sequence>
<name>A0A4Y2GUL5_ARAVE</name>
<dbReference type="Proteomes" id="UP000499080">
    <property type="component" value="Unassembled WGS sequence"/>
</dbReference>
<dbReference type="PANTHER" id="PTHR33053">
    <property type="entry name" value="PROTEIN, PUTATIVE-RELATED"/>
    <property type="match status" value="1"/>
</dbReference>
<evidence type="ECO:0000313" key="2">
    <source>
        <dbReference type="Proteomes" id="UP000499080"/>
    </source>
</evidence>
<evidence type="ECO:0000313" key="1">
    <source>
        <dbReference type="EMBL" id="GBM56505.1"/>
    </source>
</evidence>
<dbReference type="PANTHER" id="PTHR33053:SF26">
    <property type="entry name" value="TRANSPOSASE DOMAIN-CONTAINING PROTEIN"/>
    <property type="match status" value="1"/>
</dbReference>
<protein>
    <recommendedName>
        <fullName evidence="3">DUF4806 domain-containing protein</fullName>
    </recommendedName>
</protein>
<keyword evidence="2" id="KW-1185">Reference proteome</keyword>
<dbReference type="EMBL" id="BGPR01001549">
    <property type="protein sequence ID" value="GBM56505.1"/>
    <property type="molecule type" value="Genomic_DNA"/>
</dbReference>
<proteinExistence type="predicted"/>
<organism evidence="1 2">
    <name type="scientific">Araneus ventricosus</name>
    <name type="common">Orbweaver spider</name>
    <name type="synonym">Epeira ventricosa</name>
    <dbReference type="NCBI Taxonomy" id="182803"/>
    <lineage>
        <taxon>Eukaryota</taxon>
        <taxon>Metazoa</taxon>
        <taxon>Ecdysozoa</taxon>
        <taxon>Arthropoda</taxon>
        <taxon>Chelicerata</taxon>
        <taxon>Arachnida</taxon>
        <taxon>Araneae</taxon>
        <taxon>Araneomorphae</taxon>
        <taxon>Entelegynae</taxon>
        <taxon>Araneoidea</taxon>
        <taxon>Araneidae</taxon>
        <taxon>Araneus</taxon>
    </lineage>
</organism>
<accession>A0A4Y2GUL5</accession>